<name>A0AAD3P753_NEPGR</name>
<gene>
    <name evidence="1" type="ORF">Nepgr_002605</name>
</gene>
<protein>
    <submittedName>
        <fullName evidence="1">Uncharacterized protein</fullName>
    </submittedName>
</protein>
<dbReference type="EMBL" id="BSYO01000002">
    <property type="protein sequence ID" value="GMH00766.1"/>
    <property type="molecule type" value="Genomic_DNA"/>
</dbReference>
<dbReference type="AlphaFoldDB" id="A0AAD3P753"/>
<organism evidence="1 2">
    <name type="scientific">Nepenthes gracilis</name>
    <name type="common">Slender pitcher plant</name>
    <dbReference type="NCBI Taxonomy" id="150966"/>
    <lineage>
        <taxon>Eukaryota</taxon>
        <taxon>Viridiplantae</taxon>
        <taxon>Streptophyta</taxon>
        <taxon>Embryophyta</taxon>
        <taxon>Tracheophyta</taxon>
        <taxon>Spermatophyta</taxon>
        <taxon>Magnoliopsida</taxon>
        <taxon>eudicotyledons</taxon>
        <taxon>Gunneridae</taxon>
        <taxon>Pentapetalae</taxon>
        <taxon>Caryophyllales</taxon>
        <taxon>Nepenthaceae</taxon>
        <taxon>Nepenthes</taxon>
    </lineage>
</organism>
<proteinExistence type="predicted"/>
<dbReference type="Proteomes" id="UP001279734">
    <property type="component" value="Unassembled WGS sequence"/>
</dbReference>
<keyword evidence="2" id="KW-1185">Reference proteome</keyword>
<comment type="caution">
    <text evidence="1">The sequence shown here is derived from an EMBL/GenBank/DDBJ whole genome shotgun (WGS) entry which is preliminary data.</text>
</comment>
<accession>A0AAD3P753</accession>
<reference evidence="1" key="1">
    <citation type="submission" date="2023-05" db="EMBL/GenBank/DDBJ databases">
        <title>Nepenthes gracilis genome sequencing.</title>
        <authorList>
            <person name="Fukushima K."/>
        </authorList>
    </citation>
    <scope>NUCLEOTIDE SEQUENCE</scope>
    <source>
        <strain evidence="1">SING2019-196</strain>
    </source>
</reference>
<evidence type="ECO:0000313" key="1">
    <source>
        <dbReference type="EMBL" id="GMH00766.1"/>
    </source>
</evidence>
<evidence type="ECO:0000313" key="2">
    <source>
        <dbReference type="Proteomes" id="UP001279734"/>
    </source>
</evidence>
<sequence>MSKLHASTAKTDDTCRCVPCCRYAQDFGAALSEATVNLLLMVPNLHSDAGKCCCFTRQIALAKLLGGRNMLQEPSAFTECDVAGDVAGGSLKKHRSKFCDAGLLAFSQVV</sequence>